<dbReference type="EMBL" id="JBCIVJ010000045">
    <property type="protein sequence ID" value="MEN0582281.1"/>
    <property type="molecule type" value="Genomic_DNA"/>
</dbReference>
<protein>
    <submittedName>
        <fullName evidence="1">Uncharacterized protein</fullName>
    </submittedName>
</protein>
<evidence type="ECO:0000313" key="2">
    <source>
        <dbReference type="Proteomes" id="UP001411173"/>
    </source>
</evidence>
<gene>
    <name evidence="1" type="ORF">AAIG39_25260</name>
</gene>
<name>A0ABU9VC87_9ENTR</name>
<evidence type="ECO:0000313" key="1">
    <source>
        <dbReference type="EMBL" id="MEN0582281.1"/>
    </source>
</evidence>
<accession>A0ABU9VC87</accession>
<dbReference type="Proteomes" id="UP001411173">
    <property type="component" value="Unassembled WGS sequence"/>
</dbReference>
<keyword evidence="2" id="KW-1185">Reference proteome</keyword>
<organism evidence="1 2">
    <name type="scientific">Phytobacter palmae</name>
    <dbReference type="NCBI Taxonomy" id="1855371"/>
    <lineage>
        <taxon>Bacteria</taxon>
        <taxon>Pseudomonadati</taxon>
        <taxon>Pseudomonadota</taxon>
        <taxon>Gammaproteobacteria</taxon>
        <taxon>Enterobacterales</taxon>
        <taxon>Enterobacteriaceae</taxon>
        <taxon>Phytobacter</taxon>
    </lineage>
</organism>
<proteinExistence type="predicted"/>
<reference evidence="1 2" key="1">
    <citation type="submission" date="2024-02" db="EMBL/GenBank/DDBJ databases">
        <title>Whole genome of MDR Enterobacteriaceae from southern Thailand.</title>
        <authorList>
            <person name="Surachat K."/>
        </authorList>
    </citation>
    <scope>NUCLEOTIDE SEQUENCE [LARGE SCALE GENOMIC DNA]</scope>
    <source>
        <strain evidence="1 2">PSU_29</strain>
    </source>
</reference>
<dbReference type="RefSeq" id="WP_343195015.1">
    <property type="nucleotide sequence ID" value="NZ_JBCIVJ010000045.1"/>
</dbReference>
<comment type="caution">
    <text evidence="1">The sequence shown here is derived from an EMBL/GenBank/DDBJ whole genome shotgun (WGS) entry which is preliminary data.</text>
</comment>
<sequence>MIPVPLPELLALLDKLHAPVNKAALTQACARAQSVPPLTDRPQDYVRGLLSDAGMKDVRLALLPWRRFDPRHLPALMWHEQTWWLAERHNEEGRTDTLTLTRQGVETRTLAVDDIVTGAPGTAANDETAVLWLSLASHVQSENLSESENPAMRLVWRELLRDRRWVFRVAAATLLVKHPGHSHIALRYAGLRSRRAHSCLGDTDHACGGDGAGRWTGLAAQNIACPYHGQRCQQCG</sequence>